<keyword evidence="6" id="KW-1185">Reference proteome</keyword>
<dbReference type="RefSeq" id="WP_152212664.1">
    <property type="nucleotide sequence ID" value="NZ_WFLN01000006.1"/>
</dbReference>
<sequence>MLNKKIFKDLAKKIINISCIFLAISVVKSAIPEVFSSPTLTRPSAPGKFGARSLDWSGSDSGEISYNILIQTPALRQLNINFNVHYSASEAFGEVGAFWKFNIPKIALDLKRGNTKYLSNQTCNQSNADNLYLNGSRLISLGNGTWASNLNSARNIVRCGENGFIFYNVNGEILHFGSSYDSQITDTNGQATEWYLNKRATFQGSQEIIYTYNKPKLNSQALGFKNSFEFISKPLLTQISADDINIKIQYEENTFKNPQFINGFAQFMPARTQKITVQKSNKNLRSYLFSYEDNNFNSFPRLSSVQETGASQNELFPKTIFSYRGVNSPLKETYNSINSSKDHFIKPIQDGKTKFADILGTGTSQALFQAGDDGLWLHSFDPSQIFLENNTSNLRETKRQLISFAGKVRSPTLKSLKNISFIDLMGTGVMDFFMSADESYSIPIIVINDRKFDDNGTMIFERVARFRNDDLNRIRSCDAKPKNWKIVDLTGDGKSDLLCIGPTGIHIVFNKGLGKYTELIDRYDIIAEKLRIPTDNLLRNVKTENAQIVDWNADGLPDILIVKGTQLTLYLNNGRLAKGERTGEFFERIELGHFPNIKSAGASQIAIGDFTGTGLPSIYINNKRFLINNGIGKPLTETYIDNAPSINSLNMAVVQFTGTGKQQIIASANSSYTNFIFELSNRSFPNLLHSVVTSDGRFLSFNYSSSVLENKEAIANESDTEIRDLENKRPLMPVNIPVLKQVGISDYFNSMQISRYAYRVPTYDSQLKKFLGFSLMRKQTVGDSTQAGTLIEQRFLSGYRKSESENYGIQLDFRLNSEKLSFYKGAPAECFNSNLLGSQTQWCAELSGYNYYKRTGAAFNDLSFATGKINTQENYTTERSHLAINYLNDLHLSGIGSLVNAKIQPAQLLREIDETFINGDRHLNYNNLYGKVTNIYDAQGRLTTKIKSNSPILNGDDLVTTFNYFCPMSHQENPKLFCDNIEQTQISSSLGSIKQTTQKVVYNNLTGLPIEEWSSTQNNELVLQASATYDNYARILSVNKTTGEKSFFEWDATNANLKSILDQDKIKITAEYNDFGFITNLNNSKGSITQFSYDGFGRILSTGKNLAGDKPLNINYTDQNSLNTLLNWFKSTFSISSSASLLNNSIIEFERYEYKFPSLTINTSMSLEDSIKEWNKFDKDLPIIPTAESYKESTLGKFINSKVTPGHITIFRRNNENEKLSLVSKIWLSGTDEALFSAAKIGDKRFSLVNKSKINSLGKIHTNYLNNEISFDDVLNNKLPDSSNFKIKSIFSFYSDGNVASEEFDAGIVQRFVQGVDFEEAISPEGRRTRKLFNQLGQVSSKQIGLDSNGNISQETLITNINYDAFGRISQISNNDGLFAMQSFANNGQVESITNNALGLTRYFYDNYDRLAQSALCPVGINSENCNILNSSVLYKEYKYNNRGKLETEEHTRFDREKNTNSKETIKYEFGSKERNSRAQDIGMPTSILISSRSELGWNESKRLLTYNREGLVIAEDLELFLGVNGNNANEILNKKSVGVYQIERMTDLVGNLVQLRTRGGFSREKLNNLGNKYFTGYSSLYNEGTSQLKKLSFLLNGKGQSVPLQDVYVNAQGYAQKIKLENNLELQTCWHNRKEVPLALWAGHKNKAPSELCDTLSQQNNGLFHSQWQYDKDLFPISSTDLTGNTVANAALSGNSVFSYDSQGRLSTTQGVGNEGTSWGRINYEYSVGGKINKVIRSGHFIKDRITNNTNSLIDSYSYSSSGQIGLLQVVLSTDGKETAIQKFASDSIGFRKFGVAPTLAVLKSDSLTLPRASSWKNKEEIPMHQYIWNGRGQLTGVFSATLKGNENNVTRNELLNVRMSDAVGGQLAEFDGVDYLFNNENKNTSVTLNKLARNVQVADGVSFERDEIHLNIDLGSFATLRLITRYPALNAASPETLSSADMLSRKELVIKDHVGSVSQVIDLFNHKIVERNASEPFGLARGIPLLSNSNLNSFKKSNKRQDISLYQNAQSNIRENWEMKSFEILGSTNTNATQGMRGSSVFATGKFSASTGLSSMGVRTLDSARGIWLSPDLHFGQNLDRIFNSPIEANLFQYSMNNPVLMNDPSGKVIPLIVVTAWRGYQAYNAYRTYQVAQTIAVAAAAVSINSIENSIVKTEDAAVNPQKVLLTKSSAIPAKAECLPRSDKNISQMLNDNRKKGLSAEMQVAREFGLIKNTQKFNFQGYKKGTIPDFIDTKKGIGVAEVKNTNYQSLTPQIKMELLVAKKFDLPFTLFIDIKTKVTGKLSDAIKEYNLKIGIKDERILRRDFNKKEDKNNTCEKDLNKSTNSNTGSKNDKDTNSDRAHKINDRSNNI</sequence>
<evidence type="ECO:0000259" key="4">
    <source>
        <dbReference type="Pfam" id="PF15649"/>
    </source>
</evidence>
<feature type="domain" description="Tox-REase-7" evidence="4">
    <location>
        <begin position="2209"/>
        <end position="2284"/>
    </location>
</feature>
<dbReference type="Pfam" id="PF12256">
    <property type="entry name" value="TcdB_toxin_midN"/>
    <property type="match status" value="1"/>
</dbReference>
<protein>
    <recommendedName>
        <fullName evidence="7">RHS repeat-associated protein</fullName>
    </recommendedName>
</protein>
<dbReference type="InterPro" id="IPR013517">
    <property type="entry name" value="FG-GAP"/>
</dbReference>
<feature type="compositionally biased region" description="Basic and acidic residues" evidence="2">
    <location>
        <begin position="2333"/>
        <end position="2353"/>
    </location>
</feature>
<dbReference type="Proteomes" id="UP000442694">
    <property type="component" value="Unassembled WGS sequence"/>
</dbReference>
<reference evidence="5 6" key="1">
    <citation type="submission" date="2019-10" db="EMBL/GenBank/DDBJ databases">
        <title>New genus of Silvanigrellaceae.</title>
        <authorList>
            <person name="Pitt A."/>
            <person name="Hahn M.W."/>
        </authorList>
    </citation>
    <scope>NUCLEOTIDE SEQUENCE [LARGE SCALE GENOMIC DNA]</scope>
    <source>
        <strain evidence="5 6">33A1-SZDP</strain>
    </source>
</reference>
<feature type="domain" description="Insecticide toxin TcdB middle/N-terminal" evidence="3">
    <location>
        <begin position="642"/>
        <end position="795"/>
    </location>
</feature>
<evidence type="ECO:0000256" key="2">
    <source>
        <dbReference type="SAM" id="MobiDB-lite"/>
    </source>
</evidence>
<comment type="caution">
    <text evidence="5">The sequence shown here is derived from an EMBL/GenBank/DDBJ whole genome shotgun (WGS) entry which is preliminary data.</text>
</comment>
<dbReference type="InterPro" id="IPR028903">
    <property type="entry name" value="Tox-REase-7_dom"/>
</dbReference>
<name>A0A833JCB7_9BACT</name>
<gene>
    <name evidence="5" type="ORF">GCL57_07120</name>
</gene>
<dbReference type="EMBL" id="WFLN01000006">
    <property type="protein sequence ID" value="KAB8030736.1"/>
    <property type="molecule type" value="Genomic_DNA"/>
</dbReference>
<feature type="region of interest" description="Disordered" evidence="2">
    <location>
        <begin position="2314"/>
        <end position="2353"/>
    </location>
</feature>
<dbReference type="SUPFAM" id="SSF69318">
    <property type="entry name" value="Integrin alpha N-terminal domain"/>
    <property type="match status" value="1"/>
</dbReference>
<dbReference type="InterPro" id="IPR022045">
    <property type="entry name" value="TcdB_toxin_mid/N"/>
</dbReference>
<keyword evidence="1" id="KW-0732">Signal</keyword>
<dbReference type="Pfam" id="PF13517">
    <property type="entry name" value="FG-GAP_3"/>
    <property type="match status" value="1"/>
</dbReference>
<evidence type="ECO:0000313" key="6">
    <source>
        <dbReference type="Proteomes" id="UP000442694"/>
    </source>
</evidence>
<evidence type="ECO:0000256" key="1">
    <source>
        <dbReference type="ARBA" id="ARBA00022729"/>
    </source>
</evidence>
<proteinExistence type="predicted"/>
<organism evidence="5 6">
    <name type="scientific">Fluviispira multicolorata</name>
    <dbReference type="NCBI Taxonomy" id="2654512"/>
    <lineage>
        <taxon>Bacteria</taxon>
        <taxon>Pseudomonadati</taxon>
        <taxon>Bdellovibrionota</taxon>
        <taxon>Oligoflexia</taxon>
        <taxon>Silvanigrellales</taxon>
        <taxon>Silvanigrellaceae</taxon>
        <taxon>Fluviispira</taxon>
    </lineage>
</organism>
<evidence type="ECO:0000313" key="5">
    <source>
        <dbReference type="EMBL" id="KAB8030736.1"/>
    </source>
</evidence>
<dbReference type="Pfam" id="PF15649">
    <property type="entry name" value="Tox-REase-7"/>
    <property type="match status" value="1"/>
</dbReference>
<evidence type="ECO:0000259" key="3">
    <source>
        <dbReference type="Pfam" id="PF12256"/>
    </source>
</evidence>
<dbReference type="InterPro" id="IPR028994">
    <property type="entry name" value="Integrin_alpha_N"/>
</dbReference>
<dbReference type="Gene3D" id="2.180.10.10">
    <property type="entry name" value="RHS repeat-associated core"/>
    <property type="match status" value="2"/>
</dbReference>
<accession>A0A833JCB7</accession>
<feature type="compositionally biased region" description="Basic and acidic residues" evidence="2">
    <location>
        <begin position="2314"/>
        <end position="2323"/>
    </location>
</feature>
<evidence type="ECO:0008006" key="7">
    <source>
        <dbReference type="Google" id="ProtNLM"/>
    </source>
</evidence>